<protein>
    <recommendedName>
        <fullName evidence="8">Protein kinase domain-containing protein</fullName>
    </recommendedName>
</protein>
<keyword evidence="10" id="KW-1185">Reference proteome</keyword>
<feature type="region of interest" description="Disordered" evidence="7">
    <location>
        <begin position="968"/>
        <end position="1025"/>
    </location>
</feature>
<organism evidence="9 10">
    <name type="scientific">Anopheles epiroticus</name>
    <dbReference type="NCBI Taxonomy" id="199890"/>
    <lineage>
        <taxon>Eukaryota</taxon>
        <taxon>Metazoa</taxon>
        <taxon>Ecdysozoa</taxon>
        <taxon>Arthropoda</taxon>
        <taxon>Hexapoda</taxon>
        <taxon>Insecta</taxon>
        <taxon>Pterygota</taxon>
        <taxon>Neoptera</taxon>
        <taxon>Endopterygota</taxon>
        <taxon>Diptera</taxon>
        <taxon>Nematocera</taxon>
        <taxon>Culicoidea</taxon>
        <taxon>Culicidae</taxon>
        <taxon>Anophelinae</taxon>
        <taxon>Anopheles</taxon>
    </lineage>
</organism>
<dbReference type="Gene3D" id="3.30.200.20">
    <property type="entry name" value="Phosphorylase Kinase, domain 1"/>
    <property type="match status" value="1"/>
</dbReference>
<dbReference type="PROSITE" id="PS50011">
    <property type="entry name" value="PROTEIN_KINASE_DOM"/>
    <property type="match status" value="1"/>
</dbReference>
<feature type="compositionally biased region" description="Low complexity" evidence="7">
    <location>
        <begin position="734"/>
        <end position="754"/>
    </location>
</feature>
<evidence type="ECO:0000256" key="3">
    <source>
        <dbReference type="ARBA" id="ARBA00022679"/>
    </source>
</evidence>
<dbReference type="SUPFAM" id="SSF56112">
    <property type="entry name" value="Protein kinase-like (PK-like)"/>
    <property type="match status" value="1"/>
</dbReference>
<evidence type="ECO:0000313" key="10">
    <source>
        <dbReference type="Proteomes" id="UP000075885"/>
    </source>
</evidence>
<dbReference type="GO" id="GO:0005524">
    <property type="term" value="F:ATP binding"/>
    <property type="evidence" value="ECO:0007669"/>
    <property type="project" value="UniProtKB-KW"/>
</dbReference>
<keyword evidence="3" id="KW-0808">Transferase</keyword>
<dbReference type="InterPro" id="IPR011009">
    <property type="entry name" value="Kinase-like_dom_sf"/>
</dbReference>
<evidence type="ECO:0000256" key="7">
    <source>
        <dbReference type="SAM" id="MobiDB-lite"/>
    </source>
</evidence>
<dbReference type="InterPro" id="IPR000719">
    <property type="entry name" value="Prot_kinase_dom"/>
</dbReference>
<feature type="region of interest" description="Disordered" evidence="7">
    <location>
        <begin position="1219"/>
        <end position="1246"/>
    </location>
</feature>
<dbReference type="Proteomes" id="UP000075885">
    <property type="component" value="Unassembled WGS sequence"/>
</dbReference>
<feature type="region of interest" description="Disordered" evidence="7">
    <location>
        <begin position="615"/>
        <end position="780"/>
    </location>
</feature>
<feature type="compositionally biased region" description="Low complexity" evidence="7">
    <location>
        <begin position="852"/>
        <end position="877"/>
    </location>
</feature>
<feature type="region of interest" description="Disordered" evidence="7">
    <location>
        <begin position="1116"/>
        <end position="1135"/>
    </location>
</feature>
<feature type="compositionally biased region" description="Basic residues" evidence="7">
    <location>
        <begin position="623"/>
        <end position="660"/>
    </location>
</feature>
<keyword evidence="5" id="KW-0418">Kinase</keyword>
<name>A0A182P577_9DIPT</name>
<comment type="similarity">
    <text evidence="1">Belongs to the protein kinase superfamily. CAMK Ser/Thr protein kinase family.</text>
</comment>
<dbReference type="InterPro" id="IPR050205">
    <property type="entry name" value="CDPK_Ser/Thr_kinases"/>
</dbReference>
<dbReference type="GO" id="GO:0004674">
    <property type="term" value="F:protein serine/threonine kinase activity"/>
    <property type="evidence" value="ECO:0007669"/>
    <property type="project" value="UniProtKB-KW"/>
</dbReference>
<reference evidence="10" key="1">
    <citation type="submission" date="2013-03" db="EMBL/GenBank/DDBJ databases">
        <title>The Genome Sequence of Anopheles epiroticus epiroticus2.</title>
        <authorList>
            <consortium name="The Broad Institute Genomics Platform"/>
            <person name="Neafsey D.E."/>
            <person name="Howell P."/>
            <person name="Walker B."/>
            <person name="Young S.K."/>
            <person name="Zeng Q."/>
            <person name="Gargeya S."/>
            <person name="Fitzgerald M."/>
            <person name="Haas B."/>
            <person name="Abouelleil A."/>
            <person name="Allen A.W."/>
            <person name="Alvarado L."/>
            <person name="Arachchi H.M."/>
            <person name="Berlin A.M."/>
            <person name="Chapman S.B."/>
            <person name="Gainer-Dewar J."/>
            <person name="Goldberg J."/>
            <person name="Griggs A."/>
            <person name="Gujja S."/>
            <person name="Hansen M."/>
            <person name="Howarth C."/>
            <person name="Imamovic A."/>
            <person name="Ireland A."/>
            <person name="Larimer J."/>
            <person name="McCowan C."/>
            <person name="Murphy C."/>
            <person name="Pearson M."/>
            <person name="Poon T.W."/>
            <person name="Priest M."/>
            <person name="Roberts A."/>
            <person name="Saif S."/>
            <person name="Shea T."/>
            <person name="Sisk P."/>
            <person name="Sykes S."/>
            <person name="Wortman J."/>
            <person name="Nusbaum C."/>
            <person name="Birren B."/>
        </authorList>
    </citation>
    <scope>NUCLEOTIDE SEQUENCE [LARGE SCALE GENOMIC DNA]</scope>
    <source>
        <strain evidence="10">Epiroticus2</strain>
    </source>
</reference>
<keyword evidence="2" id="KW-0723">Serine/threonine-protein kinase</keyword>
<feature type="compositionally biased region" description="Basic and acidic residues" evidence="7">
    <location>
        <begin position="36"/>
        <end position="58"/>
    </location>
</feature>
<keyword evidence="6" id="KW-0067">ATP-binding</keyword>
<feature type="compositionally biased region" description="Polar residues" evidence="7">
    <location>
        <begin position="810"/>
        <end position="821"/>
    </location>
</feature>
<evidence type="ECO:0000259" key="8">
    <source>
        <dbReference type="PROSITE" id="PS50011"/>
    </source>
</evidence>
<dbReference type="Pfam" id="PF00069">
    <property type="entry name" value="Pkinase"/>
    <property type="match status" value="1"/>
</dbReference>
<sequence>MVERIVEESSDVNSDPSRKTDVARYSSEEVSGNESTEARMLSEAERQADFNRHKEEMKRKRRRKKRASSSMQSSCFQELYRLTGEVLGEGAYASVQTCINIYTELEYAVGSAEFMAPEVVDLFVGESNYYDKRCDLWSLGVITYILLCGYPPFSGNCEQDCGWNRGENCRTCQELLFESIQEGRYCFPDSEWQDVSEEAKDLIRGLLVKEAPKRLSATAVLNHPWIRISDDTDCAVGGINSKANKEKQRRRVLKTPGVIRRNQSALELSHFAESAMAVKRVIMQHFSMRYDYMTKERPNIYQPSYNGSVERAPVMPTETKPMLAAEAGSEGPVTNDRSAIVKPFGTRTEEPNGVCDEDEKFKERKEKGVAEKRPMTTSSVEEGEKVGECNNGNYQNVSIECQNNVPAAGTCGVHIVTTVADVANYINKTDVGAAAIETVVNSMSSGIDSGASSANGNPIATSSTVPNGHNDSSINNNGSNEVQLEDSASQQKKLSDKELQNSDPPKNNNIADGGDDVGLLTGKSTKEKHGNMIEGGEQVKQVVVEVSPQSSTLSSPAHNVIRSKETPKRASNGWDIPPESNWRYRGGNEQSSPSTYEYNSRSQYSHSYKYGGSGLGTGYKGGRGGHYHSHPQHHHQQQHHHHNNNSHFNHHHHHNNHHSHPPMSSSYRQQNGGHHNYHSLSHGGGHHNNNNHNHHHNYSNGNIAPRYGRIVRGGVNNNESFDGGFEGRPGMMKQQRQPQQQQQHYPYNNHQANQGSSSASLTSWRSQPTSSTYGGNRYGDASTDYEVENYRYNSSGGMLTTSQSHYGNGKITSIPNNFNHHQYNRGGTNNVNNNTSNVSSSGGSSHHPLRMNSGNNNSGHQSQYHHQQQQQQNHQHPYHQYGAVKTNSSNLTYHNGTGRDGGGMAHYNNNHHYGAGNGHGGLQQKSLPYRAVVVQHQHYQNQRYASPSSNGGMRRPSQSQMIDAVDGTERTAGSMKGAAGARRASAGQPQSTLPMQRASPPQQQPQPQQQQSRSNVNCDPTTNTMNRYKLYHSNSNTILSALKRETRNNGYQSMMVGGFEGLNLNGETPDGGDHYHQLADEAEEAMLEDTPPPFHLIPQRKDGEKQQEAIDNIDEGVYSSSSSSNTSSHSGNSIINGNVTTTTMAGLGTGGGPGVIAELAMVDGLPVGLSPPNESLLMQRRLSLKSRSLSLPVTVGKIVPPSLTIPVVAHPSNSKFTNDCTNGMEHGQKKVEKPSPLSSPEQRSDEETGCLIFSTGPHETGRYYPYYPANGTGVVTSGTTPTLTITTNSG</sequence>
<feature type="compositionally biased region" description="Low complexity" evidence="7">
    <location>
        <begin position="1119"/>
        <end position="1135"/>
    </location>
</feature>
<feature type="region of interest" description="Disordered" evidence="7">
    <location>
        <begin position="1"/>
        <end position="69"/>
    </location>
</feature>
<feature type="domain" description="Protein kinase" evidence="8">
    <location>
        <begin position="1"/>
        <end position="226"/>
    </location>
</feature>
<feature type="region of interest" description="Disordered" evidence="7">
    <location>
        <begin position="448"/>
        <end position="600"/>
    </location>
</feature>
<accession>A0A182P577</accession>
<dbReference type="STRING" id="199890.A0A182P577"/>
<feature type="compositionally biased region" description="Polar residues" evidence="7">
    <location>
        <begin position="755"/>
        <end position="774"/>
    </location>
</feature>
<dbReference type="VEuPathDB" id="VectorBase:AEPI002065"/>
<keyword evidence="4" id="KW-0547">Nucleotide-binding</keyword>
<evidence type="ECO:0000256" key="1">
    <source>
        <dbReference type="ARBA" id="ARBA00006692"/>
    </source>
</evidence>
<feature type="region of interest" description="Disordered" evidence="7">
    <location>
        <begin position="810"/>
        <end position="877"/>
    </location>
</feature>
<feature type="compositionally biased region" description="Low complexity" evidence="7">
    <location>
        <begin position="534"/>
        <end position="551"/>
    </location>
</feature>
<evidence type="ECO:0000313" key="9">
    <source>
        <dbReference type="EnsemblMetazoa" id="AEPI002065-PA"/>
    </source>
</evidence>
<dbReference type="Gene3D" id="1.10.510.10">
    <property type="entry name" value="Transferase(Phosphotransferase) domain 1"/>
    <property type="match status" value="1"/>
</dbReference>
<feature type="compositionally biased region" description="Polar residues" evidence="7">
    <location>
        <begin position="501"/>
        <end position="510"/>
    </location>
</feature>
<feature type="compositionally biased region" description="Polar residues" evidence="7">
    <location>
        <begin position="1012"/>
        <end position="1025"/>
    </location>
</feature>
<evidence type="ECO:0000256" key="4">
    <source>
        <dbReference type="ARBA" id="ARBA00022741"/>
    </source>
</evidence>
<feature type="compositionally biased region" description="Low complexity" evidence="7">
    <location>
        <begin position="972"/>
        <end position="987"/>
    </location>
</feature>
<dbReference type="PANTHER" id="PTHR24349">
    <property type="entry name" value="SERINE/THREONINE-PROTEIN KINASE"/>
    <property type="match status" value="1"/>
</dbReference>
<proteinExistence type="inferred from homology"/>
<feature type="compositionally biased region" description="Low complexity" evidence="7">
    <location>
        <begin position="448"/>
        <end position="457"/>
    </location>
</feature>
<evidence type="ECO:0000256" key="2">
    <source>
        <dbReference type="ARBA" id="ARBA00022527"/>
    </source>
</evidence>
<dbReference type="SMART" id="SM00220">
    <property type="entry name" value="S_TKc"/>
    <property type="match status" value="1"/>
</dbReference>
<dbReference type="EnsemblMetazoa" id="AEPI002065-RA">
    <property type="protein sequence ID" value="AEPI002065-PA"/>
    <property type="gene ID" value="AEPI002065"/>
</dbReference>
<feature type="compositionally biased region" description="Polar residues" evidence="7">
    <location>
        <begin position="458"/>
        <end position="492"/>
    </location>
</feature>
<feature type="compositionally biased region" description="Polar residues" evidence="7">
    <location>
        <begin position="588"/>
        <end position="600"/>
    </location>
</feature>
<reference evidence="9" key="2">
    <citation type="submission" date="2020-05" db="UniProtKB">
        <authorList>
            <consortium name="EnsemblMetazoa"/>
        </authorList>
    </citation>
    <scope>IDENTIFICATION</scope>
    <source>
        <strain evidence="9">Epiroticus2</strain>
    </source>
</reference>
<feature type="compositionally biased region" description="Low complexity" evidence="7">
    <location>
        <begin position="661"/>
        <end position="691"/>
    </location>
</feature>
<feature type="compositionally biased region" description="Low complexity" evidence="7">
    <location>
        <begin position="826"/>
        <end position="845"/>
    </location>
</feature>
<evidence type="ECO:0000256" key="5">
    <source>
        <dbReference type="ARBA" id="ARBA00022777"/>
    </source>
</evidence>
<evidence type="ECO:0000256" key="6">
    <source>
        <dbReference type="ARBA" id="ARBA00022840"/>
    </source>
</evidence>